<dbReference type="PANTHER" id="PTHR12663">
    <property type="entry name" value="ANDROGEN INDUCED INHIBITOR OF PROLIFERATION AS3 / PDS5-RELATED"/>
    <property type="match status" value="1"/>
</dbReference>
<evidence type="ECO:0000313" key="9">
    <source>
        <dbReference type="Proteomes" id="UP000094043"/>
    </source>
</evidence>
<feature type="region of interest" description="Disordered" evidence="7">
    <location>
        <begin position="1159"/>
        <end position="1277"/>
    </location>
</feature>
<feature type="coiled-coil region" evidence="6">
    <location>
        <begin position="25"/>
        <end position="52"/>
    </location>
</feature>
<dbReference type="InterPro" id="IPR011989">
    <property type="entry name" value="ARM-like"/>
</dbReference>
<reference evidence="8" key="1">
    <citation type="submission" date="2016-06" db="EMBL/GenBank/DDBJ databases">
        <authorList>
            <person name="Cuomo C."/>
            <person name="Litvintseva A."/>
            <person name="Heitman J."/>
            <person name="Chen Y."/>
            <person name="Sun S."/>
            <person name="Springer D."/>
            <person name="Dromer F."/>
            <person name="Young S."/>
            <person name="Zeng Q."/>
            <person name="Chapman S."/>
            <person name="Gujja S."/>
            <person name="Saif S."/>
            <person name="Birren B."/>
        </authorList>
    </citation>
    <scope>NUCLEOTIDE SEQUENCE</scope>
    <source>
        <strain evidence="8">CBS 7841</strain>
    </source>
</reference>
<keyword evidence="3" id="KW-0498">Mitosis</keyword>
<feature type="compositionally biased region" description="Basic and acidic residues" evidence="7">
    <location>
        <begin position="1256"/>
        <end position="1269"/>
    </location>
</feature>
<dbReference type="PANTHER" id="PTHR12663:SF0">
    <property type="entry name" value="PRECOCIOUS DISSOCIATION OF SISTERS 5, ISOFORM A"/>
    <property type="match status" value="1"/>
</dbReference>
<evidence type="ECO:0000256" key="3">
    <source>
        <dbReference type="ARBA" id="ARBA00022776"/>
    </source>
</evidence>
<keyword evidence="2" id="KW-0132">Cell division</keyword>
<dbReference type="InterPro" id="IPR016024">
    <property type="entry name" value="ARM-type_fold"/>
</dbReference>
<evidence type="ECO:0000256" key="5">
    <source>
        <dbReference type="ARBA" id="ARBA00023306"/>
    </source>
</evidence>
<dbReference type="CDD" id="cd19953">
    <property type="entry name" value="PDS5"/>
    <property type="match status" value="1"/>
</dbReference>
<reference evidence="8" key="3">
    <citation type="submission" date="2024-01" db="EMBL/GenBank/DDBJ databases">
        <authorList>
            <person name="Coelho M.A."/>
            <person name="David-Palma M."/>
            <person name="Shea T."/>
            <person name="Sun S."/>
            <person name="Cuomo C.A."/>
            <person name="Heitman J."/>
        </authorList>
    </citation>
    <scope>NUCLEOTIDE SEQUENCE</scope>
    <source>
        <strain evidence="8">CBS 7841</strain>
    </source>
</reference>
<name>A0AAJ8M1T6_9TREE</name>
<gene>
    <name evidence="8" type="ORF">L203_104663</name>
</gene>
<proteinExistence type="predicted"/>
<dbReference type="InterPro" id="IPR039776">
    <property type="entry name" value="Pds5"/>
</dbReference>
<dbReference type="KEGG" id="cdep:91088873"/>
<keyword evidence="6" id="KW-0175">Coiled coil</keyword>
<feature type="compositionally biased region" description="Basic and acidic residues" evidence="7">
    <location>
        <begin position="1173"/>
        <end position="1190"/>
    </location>
</feature>
<dbReference type="Pfam" id="PF20168">
    <property type="entry name" value="PDS5"/>
    <property type="match status" value="1"/>
</dbReference>
<keyword evidence="4" id="KW-0539">Nucleus</keyword>
<keyword evidence="9" id="KW-1185">Reference proteome</keyword>
<sequence>MAPAPPLARLDFHEPLLQQGKRETTEALLKRLKTLKQKLSTLEQDLTDTKTLDPVKKPLIHQTILHHKDRGVKANAACCLADLLRLYAPDAPYSDAQLRDIFQFFLTQITQNLRPSTPQSRQQGKSKIVDSSQTTSSLSQRITDIPYYTEYYTLIESLATIKSIVLICDVPGSDELIVSYFEGFMEVARSDMSKTLMRYMRDVLVSIIEEATSLPSRVMDCLVDQFENYAKKPETPSFQLTIDVCNEVADKLKRPFFAHFSEIQLSHGRDPSHNDLRILSKSHDLLLTINRFCPGTLLNTIPLLEENLKAVDEIPLRQLSTRTLGHVFAERAGAEDPAKKYPGAWRGWMSRQKDKALPVRLAWVETVKGVLMAPSDVRAELEEAMAERLADPDDKIRAAMCKLIGSLDYETALHHLRLSTLRAAAERLLDKKSLVRTEAAMAIAKLWQSAYSEIEAGEAEAIRQFAWIPQTMIAALFISESTADFRPPIIAAIKSSILPLPQDIEDEQAWVDRLLLVTSYLDEDGRQGLGRLTGLIGYSQGNSPYMAFTRLLEEYAGGNTEKADQVKSNLNMCILAIARSIYEDPGKGKKDLQQFADINEPRLYKLYRTCVDPVSGLAAIVKARNEFLRRVHQSHEDLLPTLKTLLDSSSWNIVNHSSIHPLIKRIQKPDSETSASAAAFFLSLIAKECPPMLKSHIQELVAAAADRKNERLIEMGFQALASVCKIYPELTPEDKTSERANFIALEGTPRQAKFAVRFLARSRDAETSCLRLIDNLLESVCDDKKENKKQITYLTAFSELAKSAPKAFSQRSKEVIKYVMDKVLLAPSTSNNIDGDEWMLRELLEPIDHAKVIGLRVCTHWSLAFARDPDAEQLINPTISLLTAVLINDGAVNEVTGEGGPARCHMRLRASLCLLKLARVKTFDKFVSQPVNFEIIAGTIQDPCYMVRHLWIKKLGRIIGSQSLLPRWNMLPALAAMDPDMDNIIDAKRILTSIPKMCTRLNLPRESRIERTEMPFARLLHFLTHHPDFVWHEPEEDKEGKEGITSAQNLKDISKFIELYLDCLAHKDNIGLLYHIAGQLKTVRDRFTNNSKPLYALSELAQIIIRNRAERHAWAVPIYPGKIGLPKDIFHHQESSEEKTRVQKTQYLDEETRSWARNLGKKGVVTPSNVRRVATEKSSPRKRVRLTETKPRKKRLQSVTSNEDSGESDSDGDTVTGNSSEAERDLEDGEAVLGRGGRRGAKIKANRAVGKKGRKERVEKRRQEEKMIVDEDDDEDD</sequence>
<dbReference type="RefSeq" id="XP_066070140.1">
    <property type="nucleotide sequence ID" value="XM_066214043.1"/>
</dbReference>
<dbReference type="Gene3D" id="1.25.10.10">
    <property type="entry name" value="Leucine-rich Repeat Variant"/>
    <property type="match status" value="2"/>
</dbReference>
<evidence type="ECO:0000313" key="8">
    <source>
        <dbReference type="EMBL" id="WVN89440.1"/>
    </source>
</evidence>
<feature type="compositionally biased region" description="Basic residues" evidence="7">
    <location>
        <begin position="1236"/>
        <end position="1255"/>
    </location>
</feature>
<evidence type="ECO:0000256" key="4">
    <source>
        <dbReference type="ARBA" id="ARBA00023242"/>
    </source>
</evidence>
<dbReference type="GeneID" id="91088873"/>
<accession>A0AAJ8M1T6</accession>
<dbReference type="GO" id="GO:0007064">
    <property type="term" value="P:mitotic sister chromatid cohesion"/>
    <property type="evidence" value="ECO:0007669"/>
    <property type="project" value="InterPro"/>
</dbReference>
<organism evidence="8 9">
    <name type="scientific">Cryptococcus depauperatus CBS 7841</name>
    <dbReference type="NCBI Taxonomy" id="1295531"/>
    <lineage>
        <taxon>Eukaryota</taxon>
        <taxon>Fungi</taxon>
        <taxon>Dikarya</taxon>
        <taxon>Basidiomycota</taxon>
        <taxon>Agaricomycotina</taxon>
        <taxon>Tremellomycetes</taxon>
        <taxon>Tremellales</taxon>
        <taxon>Cryptococcaceae</taxon>
        <taxon>Cryptococcus</taxon>
    </lineage>
</organism>
<evidence type="ECO:0000256" key="7">
    <source>
        <dbReference type="SAM" id="MobiDB-lite"/>
    </source>
</evidence>
<dbReference type="GO" id="GO:0051301">
    <property type="term" value="P:cell division"/>
    <property type="evidence" value="ECO:0007669"/>
    <property type="project" value="UniProtKB-KW"/>
</dbReference>
<dbReference type="GO" id="GO:0005634">
    <property type="term" value="C:nucleus"/>
    <property type="evidence" value="ECO:0007669"/>
    <property type="project" value="UniProtKB-SubCell"/>
</dbReference>
<dbReference type="GO" id="GO:0006281">
    <property type="term" value="P:DNA repair"/>
    <property type="evidence" value="ECO:0007669"/>
    <property type="project" value="TreeGrafter"/>
</dbReference>
<protein>
    <recommendedName>
        <fullName evidence="10">Sister chromatid cohesion protein PDS5</fullName>
    </recommendedName>
</protein>
<evidence type="ECO:0000256" key="2">
    <source>
        <dbReference type="ARBA" id="ARBA00022618"/>
    </source>
</evidence>
<evidence type="ECO:0000256" key="1">
    <source>
        <dbReference type="ARBA" id="ARBA00004123"/>
    </source>
</evidence>
<evidence type="ECO:0000256" key="6">
    <source>
        <dbReference type="SAM" id="Coils"/>
    </source>
</evidence>
<reference evidence="8" key="2">
    <citation type="journal article" date="2022" name="Elife">
        <title>Obligate sexual reproduction of a homothallic fungus closely related to the Cryptococcus pathogenic species complex.</title>
        <authorList>
            <person name="Passer A.R."/>
            <person name="Clancey S.A."/>
            <person name="Shea T."/>
            <person name="David-Palma M."/>
            <person name="Averette A.F."/>
            <person name="Boekhout T."/>
            <person name="Porcel B.M."/>
            <person name="Nowrousian M."/>
            <person name="Cuomo C.A."/>
            <person name="Sun S."/>
            <person name="Heitman J."/>
            <person name="Coelho M.A."/>
        </authorList>
    </citation>
    <scope>NUCLEOTIDE SEQUENCE</scope>
    <source>
        <strain evidence="8">CBS 7841</strain>
    </source>
</reference>
<evidence type="ECO:0008006" key="10">
    <source>
        <dbReference type="Google" id="ProtNLM"/>
    </source>
</evidence>
<dbReference type="AlphaFoldDB" id="A0AAJ8M1T6"/>
<dbReference type="SUPFAM" id="SSF48371">
    <property type="entry name" value="ARM repeat"/>
    <property type="match status" value="1"/>
</dbReference>
<dbReference type="Proteomes" id="UP000094043">
    <property type="component" value="Chromosome 5"/>
</dbReference>
<dbReference type="EMBL" id="CP143788">
    <property type="protein sequence ID" value="WVN89440.1"/>
    <property type="molecule type" value="Genomic_DNA"/>
</dbReference>
<dbReference type="GO" id="GO:0000785">
    <property type="term" value="C:chromatin"/>
    <property type="evidence" value="ECO:0007669"/>
    <property type="project" value="TreeGrafter"/>
</dbReference>
<comment type="subcellular location">
    <subcellularLocation>
        <location evidence="1">Nucleus</location>
    </subcellularLocation>
</comment>
<keyword evidence="5" id="KW-0131">Cell cycle</keyword>